<evidence type="ECO:0000313" key="1">
    <source>
        <dbReference type="EMBL" id="UWX71623.1"/>
    </source>
</evidence>
<dbReference type="InterPro" id="IPR006530">
    <property type="entry name" value="YD"/>
</dbReference>
<reference evidence="1" key="1">
    <citation type="submission" date="2022-09" db="EMBL/GenBank/DDBJ databases">
        <title>Genomic of Burkholderia gladioli.</title>
        <authorList>
            <person name="Wu H."/>
        </authorList>
    </citation>
    <scope>NUCLEOTIDE SEQUENCE</scope>
    <source>
        <strain evidence="1">ZN-S4</strain>
    </source>
</reference>
<dbReference type="Gene3D" id="2.180.10.10">
    <property type="entry name" value="RHS repeat-associated core"/>
    <property type="match status" value="1"/>
</dbReference>
<dbReference type="EMBL" id="CP104214">
    <property type="protein sequence ID" value="UWX71623.1"/>
    <property type="molecule type" value="Genomic_DNA"/>
</dbReference>
<protein>
    <submittedName>
        <fullName evidence="1">RHS repeat protein</fullName>
    </submittedName>
</protein>
<dbReference type="NCBIfam" id="TIGR01643">
    <property type="entry name" value="YD_repeat_2x"/>
    <property type="match status" value="1"/>
</dbReference>
<proteinExistence type="predicted"/>
<accession>A0AB38TYB4</accession>
<organism evidence="1 2">
    <name type="scientific">Burkholderia gladioli</name>
    <name type="common">Pseudomonas marginata</name>
    <name type="synonym">Phytomonas marginata</name>
    <dbReference type="NCBI Taxonomy" id="28095"/>
    <lineage>
        <taxon>Bacteria</taxon>
        <taxon>Pseudomonadati</taxon>
        <taxon>Pseudomonadota</taxon>
        <taxon>Betaproteobacteria</taxon>
        <taxon>Burkholderiales</taxon>
        <taxon>Burkholderiaceae</taxon>
        <taxon>Burkholderia</taxon>
    </lineage>
</organism>
<evidence type="ECO:0000313" key="2">
    <source>
        <dbReference type="Proteomes" id="UP001059745"/>
    </source>
</evidence>
<dbReference type="Pfam" id="PF05593">
    <property type="entry name" value="RHS_repeat"/>
    <property type="match status" value="1"/>
</dbReference>
<dbReference type="InterPro" id="IPR031325">
    <property type="entry name" value="RHS_repeat"/>
</dbReference>
<dbReference type="Proteomes" id="UP001059745">
    <property type="component" value="Chromosome 1"/>
</dbReference>
<gene>
    <name evidence="1" type="ORF">NYZ96_07700</name>
</gene>
<name>A0AB38TYB4_BURGA</name>
<sequence length="223" mass="25549">MHGLQLERDDLHREVKRALSSRIVQSLMYDPAGRIERQSIQRDKAPAALSMRRYRYDAAGQLMQIENSRKGTTDYRYDLAERLIEAIDTCFKEGVRMTDNIRQQASMLGELEPAEWSNALVSVLASPKVIEIEGYPHSERVSFVLERARMRKENSEQLGLQTFGLESLIATLESLSSERRLKSYAVKNDQYTGSCFVCDGKHHRMRIRGPRSRTNNAISRLGV</sequence>
<dbReference type="AlphaFoldDB" id="A0AB38TYB4"/>